<evidence type="ECO:0000313" key="1">
    <source>
        <dbReference type="EMBL" id="VBB42152.1"/>
    </source>
</evidence>
<organism evidence="1">
    <name type="scientific">Uncultured Desulfatiglans sp</name>
    <dbReference type="NCBI Taxonomy" id="1748965"/>
    <lineage>
        <taxon>Bacteria</taxon>
        <taxon>Pseudomonadati</taxon>
        <taxon>Thermodesulfobacteriota</taxon>
        <taxon>Desulfobacteria</taxon>
        <taxon>Desulfatiglandales</taxon>
        <taxon>Desulfatiglandaceae</taxon>
        <taxon>Desulfatiglans</taxon>
        <taxon>environmental samples</taxon>
    </lineage>
</organism>
<sequence>MRHANCSLCISIAKLCLIFFVLIYGEMVANAEYNIQPDEKDSIRSTILHLFGMRDILLMTGVDEGYNFPITEAMGRKFSGDEYKNTLIALYNTIKEEYEIAYIWSQSEIVDIIITKKIGRMIYIKVREKNKMQSRLVHSPNFDAPLTVTVMDHVMIIKKTMRGYNVIYDQQHDEIFYSNLDDKKDVTYPIVPDTPDAKMQLDEYMENNPDAIEPLVLPPLEIPLHHQMNKNHAKSEEMLNHELGIYPYNRASAVNYAIAYAESYNPY</sequence>
<reference evidence="1" key="1">
    <citation type="submission" date="2018-07" db="EMBL/GenBank/DDBJ databases">
        <authorList>
            <consortium name="Genoscope - CEA"/>
            <person name="William W."/>
        </authorList>
    </citation>
    <scope>NUCLEOTIDE SEQUENCE</scope>
    <source>
        <strain evidence="1">IK1</strain>
    </source>
</reference>
<accession>A0A653A3C6</accession>
<name>A0A653A3C6_UNCDX</name>
<dbReference type="EMBL" id="UPXX01000013">
    <property type="protein sequence ID" value="VBB42152.1"/>
    <property type="molecule type" value="Genomic_DNA"/>
</dbReference>
<gene>
    <name evidence="1" type="ORF">TRIP_B200292</name>
</gene>
<proteinExistence type="predicted"/>
<protein>
    <submittedName>
        <fullName evidence="1">Uncharacterized protein</fullName>
    </submittedName>
</protein>
<dbReference type="AlphaFoldDB" id="A0A653A3C6"/>